<dbReference type="Proteomes" id="UP001243989">
    <property type="component" value="Unassembled WGS sequence"/>
</dbReference>
<reference evidence="1" key="1">
    <citation type="submission" date="2021-06" db="EMBL/GenBank/DDBJ databases">
        <title>Comparative genomics, transcriptomics and evolutionary studies reveal genomic signatures of adaptation to plant cell wall in hemibiotrophic fungi.</title>
        <authorList>
            <consortium name="DOE Joint Genome Institute"/>
            <person name="Baroncelli R."/>
            <person name="Diaz J.F."/>
            <person name="Benocci T."/>
            <person name="Peng M."/>
            <person name="Battaglia E."/>
            <person name="Haridas S."/>
            <person name="Andreopoulos W."/>
            <person name="Labutti K."/>
            <person name="Pangilinan J."/>
            <person name="Floch G.L."/>
            <person name="Makela M.R."/>
            <person name="Henrissat B."/>
            <person name="Grigoriev I.V."/>
            <person name="Crouch J.A."/>
            <person name="De Vries R.P."/>
            <person name="Sukno S.A."/>
            <person name="Thon M.R."/>
        </authorList>
    </citation>
    <scope>NUCLEOTIDE SEQUENCE</scope>
    <source>
        <strain evidence="1">CBS 102054</strain>
    </source>
</reference>
<evidence type="ECO:0000313" key="2">
    <source>
        <dbReference type="Proteomes" id="UP001243989"/>
    </source>
</evidence>
<comment type="caution">
    <text evidence="1">The sequence shown here is derived from an EMBL/GenBank/DDBJ whole genome shotgun (WGS) entry which is preliminary data.</text>
</comment>
<dbReference type="EMBL" id="JAHMHQ010000019">
    <property type="protein sequence ID" value="KAK1625624.1"/>
    <property type="molecule type" value="Genomic_DNA"/>
</dbReference>
<dbReference type="GeneID" id="85475885"/>
<dbReference type="RefSeq" id="XP_060441619.1">
    <property type="nucleotide sequence ID" value="XM_060591023.1"/>
</dbReference>
<dbReference type="AlphaFoldDB" id="A0AAI9ZJ93"/>
<name>A0AAI9ZJ93_9PEZI</name>
<protein>
    <submittedName>
        <fullName evidence="1">Uncharacterized protein</fullName>
    </submittedName>
</protein>
<accession>A0AAI9ZJ93</accession>
<gene>
    <name evidence="1" type="ORF">BDP81DRAFT_435075</name>
</gene>
<proteinExistence type="predicted"/>
<organism evidence="1 2">
    <name type="scientific">Colletotrichum phormii</name>
    <dbReference type="NCBI Taxonomy" id="359342"/>
    <lineage>
        <taxon>Eukaryota</taxon>
        <taxon>Fungi</taxon>
        <taxon>Dikarya</taxon>
        <taxon>Ascomycota</taxon>
        <taxon>Pezizomycotina</taxon>
        <taxon>Sordariomycetes</taxon>
        <taxon>Hypocreomycetidae</taxon>
        <taxon>Glomerellales</taxon>
        <taxon>Glomerellaceae</taxon>
        <taxon>Colletotrichum</taxon>
        <taxon>Colletotrichum acutatum species complex</taxon>
    </lineage>
</organism>
<sequence length="68" mass="7801">MVTISEMTFSVQCCHDLKTSANTEVHYIIVPSPSIHYTFFSSCGSRRAFSTSRTMRQSRCREAVRHVK</sequence>
<keyword evidence="2" id="KW-1185">Reference proteome</keyword>
<evidence type="ECO:0000313" key="1">
    <source>
        <dbReference type="EMBL" id="KAK1625624.1"/>
    </source>
</evidence>